<dbReference type="Gene3D" id="3.40.225.10">
    <property type="entry name" value="Class II aldolase/adducin N-terminal domain"/>
    <property type="match status" value="1"/>
</dbReference>
<evidence type="ECO:0000256" key="1">
    <source>
        <dbReference type="SAM" id="MobiDB-lite"/>
    </source>
</evidence>
<sequence>MRFTPSLTNMNGVNGKTHQSLDGLAENPLRRTWRGNKQGKVITLALEYRTIELGTVPNFENPYEEREWIKEHMAAAFRYWGKCRYGEGVSGHITVRDPVLPDHYWMNPFAEHFSTMTKSMLVLVGPDGYVSPYGAQLPINSSGFYIHSAIHKARPDVKAAAHCHSIHGKAWSAFGRPIDILTQDSCLFYDNLGVYQNFGGVVLAEQEGKNIADALGPKWKACILQNHGLLTLGNTVDEAAFLFGALDRLCQVQLLAESAEANGICKSVITQEDAEFTAKTIQWWENVYFQPEYKLLLQETNGAFLK</sequence>
<dbReference type="NCBIfam" id="NF004855">
    <property type="entry name" value="PRK06208.1"/>
    <property type="match status" value="1"/>
</dbReference>
<dbReference type="InterPro" id="IPR036409">
    <property type="entry name" value="Aldolase_II/adducin_N_sf"/>
</dbReference>
<dbReference type="InterPro" id="IPR051017">
    <property type="entry name" value="Aldolase-II_Adducin_sf"/>
</dbReference>
<dbReference type="GO" id="GO:0005856">
    <property type="term" value="C:cytoskeleton"/>
    <property type="evidence" value="ECO:0007669"/>
    <property type="project" value="TreeGrafter"/>
</dbReference>
<keyword evidence="4" id="KW-1185">Reference proteome</keyword>
<proteinExistence type="predicted"/>
<feature type="region of interest" description="Disordered" evidence="1">
    <location>
        <begin position="1"/>
        <end position="21"/>
    </location>
</feature>
<dbReference type="FunFam" id="3.40.225.10:FF:000009">
    <property type="entry name" value="Class II aldolase/adducin N-terminal"/>
    <property type="match status" value="1"/>
</dbReference>
<dbReference type="EMBL" id="JAOTPV010000001">
    <property type="protein sequence ID" value="KAJ4489958.1"/>
    <property type="molecule type" value="Genomic_DNA"/>
</dbReference>
<protein>
    <submittedName>
        <fullName evidence="3">Class II aldolase/adducin N-terminal</fullName>
    </submittedName>
</protein>
<accession>A0A9W9AT55</accession>
<feature type="domain" description="Class II aldolase/adducin N-terminal" evidence="2">
    <location>
        <begin position="71"/>
        <end position="254"/>
    </location>
</feature>
<dbReference type="AlphaFoldDB" id="A0A9W9AT55"/>
<dbReference type="SUPFAM" id="SSF53639">
    <property type="entry name" value="AraD/HMP-PK domain-like"/>
    <property type="match status" value="1"/>
</dbReference>
<organism evidence="3 4">
    <name type="scientific">Lentinula aciculospora</name>
    <dbReference type="NCBI Taxonomy" id="153920"/>
    <lineage>
        <taxon>Eukaryota</taxon>
        <taxon>Fungi</taxon>
        <taxon>Dikarya</taxon>
        <taxon>Basidiomycota</taxon>
        <taxon>Agaricomycotina</taxon>
        <taxon>Agaricomycetes</taxon>
        <taxon>Agaricomycetidae</taxon>
        <taxon>Agaricales</taxon>
        <taxon>Marasmiineae</taxon>
        <taxon>Omphalotaceae</taxon>
        <taxon>Lentinula</taxon>
    </lineage>
</organism>
<evidence type="ECO:0000313" key="3">
    <source>
        <dbReference type="EMBL" id="KAJ4489958.1"/>
    </source>
</evidence>
<dbReference type="PANTHER" id="PTHR10672:SF40">
    <property type="entry name" value="CLASS II ALDOLASE_ADDUCIN DOMAIN PROTEIN (AFU_ORTHOLOGUE AFUA_3G09800)"/>
    <property type="match status" value="1"/>
</dbReference>
<dbReference type="SMART" id="SM01007">
    <property type="entry name" value="Aldolase_II"/>
    <property type="match status" value="1"/>
</dbReference>
<comment type="caution">
    <text evidence="3">The sequence shown here is derived from an EMBL/GenBank/DDBJ whole genome shotgun (WGS) entry which is preliminary data.</text>
</comment>
<dbReference type="PANTHER" id="PTHR10672">
    <property type="entry name" value="ADDUCIN"/>
    <property type="match status" value="1"/>
</dbReference>
<evidence type="ECO:0000313" key="4">
    <source>
        <dbReference type="Proteomes" id="UP001150266"/>
    </source>
</evidence>
<evidence type="ECO:0000259" key="2">
    <source>
        <dbReference type="SMART" id="SM01007"/>
    </source>
</evidence>
<dbReference type="OrthoDB" id="3238794at2759"/>
<reference evidence="3" key="1">
    <citation type="submission" date="2022-08" db="EMBL/GenBank/DDBJ databases">
        <title>A Global Phylogenomic Analysis of the Shiitake Genus Lentinula.</title>
        <authorList>
            <consortium name="DOE Joint Genome Institute"/>
            <person name="Sierra-Patev S."/>
            <person name="Min B."/>
            <person name="Naranjo-Ortiz M."/>
            <person name="Looney B."/>
            <person name="Konkel Z."/>
            <person name="Slot J.C."/>
            <person name="Sakamoto Y."/>
            <person name="Steenwyk J.L."/>
            <person name="Rokas A."/>
            <person name="Carro J."/>
            <person name="Camarero S."/>
            <person name="Ferreira P."/>
            <person name="Molpeceres G."/>
            <person name="Ruiz-Duenas F.J."/>
            <person name="Serrano A."/>
            <person name="Henrissat B."/>
            <person name="Drula E."/>
            <person name="Hughes K.W."/>
            <person name="Mata J.L."/>
            <person name="Ishikawa N.K."/>
            <person name="Vargas-Isla R."/>
            <person name="Ushijima S."/>
            <person name="Smith C.A."/>
            <person name="Ahrendt S."/>
            <person name="Andreopoulos W."/>
            <person name="He G."/>
            <person name="Labutti K."/>
            <person name="Lipzen A."/>
            <person name="Ng V."/>
            <person name="Riley R."/>
            <person name="Sandor L."/>
            <person name="Barry K."/>
            <person name="Martinez A.T."/>
            <person name="Xiao Y."/>
            <person name="Gibbons J.G."/>
            <person name="Terashima K."/>
            <person name="Grigoriev I.V."/>
            <person name="Hibbett D.S."/>
        </authorList>
    </citation>
    <scope>NUCLEOTIDE SEQUENCE</scope>
    <source>
        <strain evidence="3">JLM2183</strain>
    </source>
</reference>
<name>A0A9W9AT55_9AGAR</name>
<dbReference type="GO" id="GO:0051015">
    <property type="term" value="F:actin filament binding"/>
    <property type="evidence" value="ECO:0007669"/>
    <property type="project" value="TreeGrafter"/>
</dbReference>
<dbReference type="Pfam" id="PF00596">
    <property type="entry name" value="Aldolase_II"/>
    <property type="match status" value="1"/>
</dbReference>
<dbReference type="InterPro" id="IPR001303">
    <property type="entry name" value="Aldolase_II/adducin_N"/>
</dbReference>
<gene>
    <name evidence="3" type="ORF">J3R30DRAFT_3360565</name>
</gene>
<dbReference type="Proteomes" id="UP001150266">
    <property type="component" value="Unassembled WGS sequence"/>
</dbReference>
<feature type="compositionally biased region" description="Polar residues" evidence="1">
    <location>
        <begin position="1"/>
        <end position="20"/>
    </location>
</feature>